<dbReference type="Proteomes" id="UP001498469">
    <property type="component" value="Unassembled WGS sequence"/>
</dbReference>
<protein>
    <submittedName>
        <fullName evidence="1">Uncharacterized protein</fullName>
    </submittedName>
</protein>
<name>A0ABU7UKU6_9CLOT</name>
<keyword evidence="2" id="KW-1185">Reference proteome</keyword>
<evidence type="ECO:0000313" key="1">
    <source>
        <dbReference type="EMBL" id="MEF2111591.1"/>
    </source>
</evidence>
<comment type="caution">
    <text evidence="1">The sequence shown here is derived from an EMBL/GenBank/DDBJ whole genome shotgun (WGS) entry which is preliminary data.</text>
</comment>
<dbReference type="RefSeq" id="WP_216246909.1">
    <property type="nucleotide sequence ID" value="NZ_JAZHFS010000003.1"/>
</dbReference>
<sequence>MFAEEGSREKVYLVIENKRFYYDVTYEFTEISDLGEVPDEKSCSELEKMNVGLI</sequence>
<dbReference type="EMBL" id="JAZHFS010000003">
    <property type="protein sequence ID" value="MEF2111591.1"/>
    <property type="molecule type" value="Genomic_DNA"/>
</dbReference>
<evidence type="ECO:0000313" key="2">
    <source>
        <dbReference type="Proteomes" id="UP001498469"/>
    </source>
</evidence>
<gene>
    <name evidence="1" type="ORF">SJI18_04625</name>
</gene>
<proteinExistence type="predicted"/>
<accession>A0ABU7UKU6</accession>
<organism evidence="1 2">
    <name type="scientific">Clostridium frigoriphilum</name>
    <dbReference type="NCBI Taxonomy" id="443253"/>
    <lineage>
        <taxon>Bacteria</taxon>
        <taxon>Bacillati</taxon>
        <taxon>Bacillota</taxon>
        <taxon>Clostridia</taxon>
        <taxon>Eubacteriales</taxon>
        <taxon>Clostridiaceae</taxon>
        <taxon>Clostridium</taxon>
    </lineage>
</organism>
<reference evidence="1 2" key="1">
    <citation type="submission" date="2023-11" db="EMBL/GenBank/DDBJ databases">
        <title>Draft genome sequence of a psychrophilic Clostridium strain from permafrost water brine.</title>
        <authorList>
            <person name="Shcherbakova V.A."/>
            <person name="Trubitsyn V.E."/>
            <person name="Zakharyuk A.G."/>
        </authorList>
    </citation>
    <scope>NUCLEOTIDE SEQUENCE [LARGE SCALE GENOMIC DNA]</scope>
    <source>
        <strain evidence="1 2">14F</strain>
    </source>
</reference>